<protein>
    <submittedName>
        <fullName evidence="1">Uncharacterized protein</fullName>
    </submittedName>
</protein>
<keyword evidence="2" id="KW-1185">Reference proteome</keyword>
<sequence length="68" mass="8230">MKLSYFKHFRDTNPSMTDMEAVVRMIRDDHWRFHSRGYLVVQRQADEIKARLRMLANENTTDDEPDPF</sequence>
<dbReference type="RefSeq" id="WP_091916499.1">
    <property type="nucleotide sequence ID" value="NZ_FOIQ01000005.1"/>
</dbReference>
<accession>A0A1I0Q1T6</accession>
<name>A0A1I0Q1T6_9BACT</name>
<dbReference type="Proteomes" id="UP000199373">
    <property type="component" value="Unassembled WGS sequence"/>
</dbReference>
<proteinExistence type="predicted"/>
<reference evidence="1 2" key="1">
    <citation type="submission" date="2016-10" db="EMBL/GenBank/DDBJ databases">
        <authorList>
            <person name="de Groot N.N."/>
        </authorList>
    </citation>
    <scope>NUCLEOTIDE SEQUENCE [LARGE SCALE GENOMIC DNA]</scope>
    <source>
        <strain evidence="1 2">TC2-24</strain>
    </source>
</reference>
<evidence type="ECO:0000313" key="1">
    <source>
        <dbReference type="EMBL" id="SEW20741.1"/>
    </source>
</evidence>
<dbReference type="AlphaFoldDB" id="A0A1I0Q1T6"/>
<evidence type="ECO:0000313" key="2">
    <source>
        <dbReference type="Proteomes" id="UP000199373"/>
    </source>
</evidence>
<gene>
    <name evidence="1" type="ORF">SAMN04487850_2142</name>
</gene>
<dbReference type="EMBL" id="FOIQ01000005">
    <property type="protein sequence ID" value="SEW20741.1"/>
    <property type="molecule type" value="Genomic_DNA"/>
</dbReference>
<organism evidence="1 2">
    <name type="scientific">Prevotella aff. ruminicola Tc2-24</name>
    <dbReference type="NCBI Taxonomy" id="81582"/>
    <lineage>
        <taxon>Bacteria</taxon>
        <taxon>Pseudomonadati</taxon>
        <taxon>Bacteroidota</taxon>
        <taxon>Bacteroidia</taxon>
        <taxon>Bacteroidales</taxon>
        <taxon>Prevotellaceae</taxon>
        <taxon>Prevotella</taxon>
    </lineage>
</organism>